<evidence type="ECO:0000313" key="2">
    <source>
        <dbReference type="EMBL" id="KAH3801849.1"/>
    </source>
</evidence>
<accession>A0A9D4FMD0</accession>
<dbReference type="EMBL" id="JAIWYP010000007">
    <property type="protein sequence ID" value="KAH3801849.1"/>
    <property type="molecule type" value="Genomic_DNA"/>
</dbReference>
<evidence type="ECO:0000256" key="1">
    <source>
        <dbReference type="SAM" id="Phobius"/>
    </source>
</evidence>
<keyword evidence="1" id="KW-1133">Transmembrane helix</keyword>
<keyword evidence="3" id="KW-1185">Reference proteome</keyword>
<comment type="caution">
    <text evidence="2">The sequence shown here is derived from an EMBL/GenBank/DDBJ whole genome shotgun (WGS) entry which is preliminary data.</text>
</comment>
<name>A0A9D4FMD0_DREPO</name>
<evidence type="ECO:0000313" key="3">
    <source>
        <dbReference type="Proteomes" id="UP000828390"/>
    </source>
</evidence>
<reference evidence="2" key="2">
    <citation type="submission" date="2020-11" db="EMBL/GenBank/DDBJ databases">
        <authorList>
            <person name="McCartney M.A."/>
            <person name="Auch B."/>
            <person name="Kono T."/>
            <person name="Mallez S."/>
            <person name="Becker A."/>
            <person name="Gohl D.M."/>
            <person name="Silverstein K.A.T."/>
            <person name="Koren S."/>
            <person name="Bechman K.B."/>
            <person name="Herman A."/>
            <person name="Abrahante J.E."/>
            <person name="Garbe J."/>
        </authorList>
    </citation>
    <scope>NUCLEOTIDE SEQUENCE</scope>
    <source>
        <strain evidence="2">Duluth1</strain>
        <tissue evidence="2">Whole animal</tissue>
    </source>
</reference>
<dbReference type="Proteomes" id="UP000828390">
    <property type="component" value="Unassembled WGS sequence"/>
</dbReference>
<reference evidence="2" key="1">
    <citation type="journal article" date="2019" name="bioRxiv">
        <title>The Genome of the Zebra Mussel, Dreissena polymorpha: A Resource for Invasive Species Research.</title>
        <authorList>
            <person name="McCartney M.A."/>
            <person name="Auch B."/>
            <person name="Kono T."/>
            <person name="Mallez S."/>
            <person name="Zhang Y."/>
            <person name="Obille A."/>
            <person name="Becker A."/>
            <person name="Abrahante J.E."/>
            <person name="Garbe J."/>
            <person name="Badalamenti J.P."/>
            <person name="Herman A."/>
            <person name="Mangelson H."/>
            <person name="Liachko I."/>
            <person name="Sullivan S."/>
            <person name="Sone E.D."/>
            <person name="Koren S."/>
            <person name="Silverstein K.A.T."/>
            <person name="Beckman K.B."/>
            <person name="Gohl D.M."/>
        </authorList>
    </citation>
    <scope>NUCLEOTIDE SEQUENCE</scope>
    <source>
        <strain evidence="2">Duluth1</strain>
        <tissue evidence="2">Whole animal</tissue>
    </source>
</reference>
<protein>
    <submittedName>
        <fullName evidence="2">Uncharacterized protein</fullName>
    </submittedName>
</protein>
<keyword evidence="1" id="KW-0472">Membrane</keyword>
<proteinExistence type="predicted"/>
<gene>
    <name evidence="2" type="ORF">DPMN_155511</name>
</gene>
<feature type="transmembrane region" description="Helical" evidence="1">
    <location>
        <begin position="23"/>
        <end position="49"/>
    </location>
</feature>
<organism evidence="2 3">
    <name type="scientific">Dreissena polymorpha</name>
    <name type="common">Zebra mussel</name>
    <name type="synonym">Mytilus polymorpha</name>
    <dbReference type="NCBI Taxonomy" id="45954"/>
    <lineage>
        <taxon>Eukaryota</taxon>
        <taxon>Metazoa</taxon>
        <taxon>Spiralia</taxon>
        <taxon>Lophotrochozoa</taxon>
        <taxon>Mollusca</taxon>
        <taxon>Bivalvia</taxon>
        <taxon>Autobranchia</taxon>
        <taxon>Heteroconchia</taxon>
        <taxon>Euheterodonta</taxon>
        <taxon>Imparidentia</taxon>
        <taxon>Neoheterodontei</taxon>
        <taxon>Myida</taxon>
        <taxon>Dreissenoidea</taxon>
        <taxon>Dreissenidae</taxon>
        <taxon>Dreissena</taxon>
    </lineage>
</organism>
<dbReference type="AlphaFoldDB" id="A0A9D4FMD0"/>
<sequence>MKRAIHVPLGGSNKSEAVGGFDVVGFIISFLLDPCAVFVALVCVVVIIYKRKWRIMTNGATPLIPCPDQPLPPMALGGF</sequence>
<keyword evidence="1" id="KW-0812">Transmembrane</keyword>